<dbReference type="STRING" id="682795.AciX8_3406"/>
<dbReference type="HOGENOM" id="CLU_3080394_0_0_0"/>
<proteinExistence type="predicted"/>
<keyword evidence="2" id="KW-1185">Reference proteome</keyword>
<dbReference type="KEGG" id="gma:AciX8_3406"/>
<protein>
    <submittedName>
        <fullName evidence="1">Uncharacterized protein</fullName>
    </submittedName>
</protein>
<name>G8NVN2_GRAMM</name>
<dbReference type="EMBL" id="CP003130">
    <property type="protein sequence ID" value="AEU37704.1"/>
    <property type="molecule type" value="Genomic_DNA"/>
</dbReference>
<sequence>MGTIFTKSPTHRPEVSSLPRWVYTSYSHLVSGLPDNIGGPDCLNSSGAETWL</sequence>
<dbReference type="AlphaFoldDB" id="G8NVN2"/>
<dbReference type="Proteomes" id="UP000007113">
    <property type="component" value="Chromosome"/>
</dbReference>
<organism evidence="1 2">
    <name type="scientific">Granulicella mallensis (strain ATCC BAA-1857 / DSM 23137 / MP5ACTX8)</name>
    <dbReference type="NCBI Taxonomy" id="682795"/>
    <lineage>
        <taxon>Bacteria</taxon>
        <taxon>Pseudomonadati</taxon>
        <taxon>Acidobacteriota</taxon>
        <taxon>Terriglobia</taxon>
        <taxon>Terriglobales</taxon>
        <taxon>Acidobacteriaceae</taxon>
        <taxon>Granulicella</taxon>
    </lineage>
</organism>
<evidence type="ECO:0000313" key="1">
    <source>
        <dbReference type="EMBL" id="AEU37704.1"/>
    </source>
</evidence>
<reference evidence="1 2" key="1">
    <citation type="submission" date="2011-11" db="EMBL/GenBank/DDBJ databases">
        <title>Complete sequence of Granulicella mallensis MP5ACTX8.</title>
        <authorList>
            <consortium name="US DOE Joint Genome Institute"/>
            <person name="Lucas S."/>
            <person name="Copeland A."/>
            <person name="Lapidus A."/>
            <person name="Cheng J.-F."/>
            <person name="Goodwin L."/>
            <person name="Pitluck S."/>
            <person name="Peters L."/>
            <person name="Lu M."/>
            <person name="Detter J.C."/>
            <person name="Han C."/>
            <person name="Tapia R."/>
            <person name="Land M."/>
            <person name="Hauser L."/>
            <person name="Kyrpides N."/>
            <person name="Ivanova N."/>
            <person name="Mikhailova N."/>
            <person name="Pagani I."/>
            <person name="Rawat S."/>
            <person name="Mannisto M."/>
            <person name="Haggblom M."/>
            <person name="Woyke T."/>
        </authorList>
    </citation>
    <scope>NUCLEOTIDE SEQUENCE [LARGE SCALE GENOMIC DNA]</scope>
    <source>
        <strain evidence="2">ATCC BAA-1857 / DSM 23137 / MP5ACTX8</strain>
    </source>
</reference>
<evidence type="ECO:0000313" key="2">
    <source>
        <dbReference type="Proteomes" id="UP000007113"/>
    </source>
</evidence>
<gene>
    <name evidence="1" type="ordered locus">AciX8_3406</name>
</gene>
<accession>G8NVN2</accession>